<dbReference type="InterPro" id="IPR052558">
    <property type="entry name" value="Siderophore_Hydrolase_D"/>
</dbReference>
<dbReference type="Proteomes" id="UP000030341">
    <property type="component" value="Chromosome 2"/>
</dbReference>
<gene>
    <name evidence="4" type="ORF">OM33_17185</name>
</gene>
<feature type="chain" id="PRO_5005420973" evidence="3">
    <location>
        <begin position="23"/>
        <end position="389"/>
    </location>
</feature>
<dbReference type="RefSeq" id="WP_040135393.1">
    <property type="nucleotide sequence ID" value="NZ_CP009889.1"/>
</dbReference>
<dbReference type="InterPro" id="IPR011990">
    <property type="entry name" value="TPR-like_helical_dom_sf"/>
</dbReference>
<protein>
    <submittedName>
        <fullName evidence="4">Esterase</fullName>
    </submittedName>
</protein>
<dbReference type="Gene3D" id="3.40.50.1820">
    <property type="entry name" value="alpha/beta hydrolase"/>
    <property type="match status" value="1"/>
</dbReference>
<dbReference type="PANTHER" id="PTHR40841">
    <property type="entry name" value="SIDEROPHORE TRIACETYLFUSARININE C ESTERASE"/>
    <property type="match status" value="1"/>
</dbReference>
<name>A0A0A7EJL6_9GAMM</name>
<keyword evidence="3" id="KW-0732">Signal</keyword>
<dbReference type="InterPro" id="IPR019734">
    <property type="entry name" value="TPR_rpt"/>
</dbReference>
<dbReference type="Gene3D" id="1.25.40.10">
    <property type="entry name" value="Tetratricopeptide repeat domain"/>
    <property type="match status" value="1"/>
</dbReference>
<dbReference type="AlphaFoldDB" id="A0A0A7EJL6"/>
<dbReference type="InterPro" id="IPR029058">
    <property type="entry name" value="AB_hydrolase_fold"/>
</dbReference>
<dbReference type="KEGG" id="pseo:OM33_17185"/>
<dbReference type="OrthoDB" id="9784036at2"/>
<evidence type="ECO:0000256" key="3">
    <source>
        <dbReference type="SAM" id="SignalP"/>
    </source>
</evidence>
<dbReference type="SUPFAM" id="SSF48452">
    <property type="entry name" value="TPR-like"/>
    <property type="match status" value="1"/>
</dbReference>
<dbReference type="InterPro" id="IPR000801">
    <property type="entry name" value="Esterase-like"/>
</dbReference>
<evidence type="ECO:0000313" key="4">
    <source>
        <dbReference type="EMBL" id="AIY66839.1"/>
    </source>
</evidence>
<sequence>MFIFKRVSALLLLLIFSISSFANESQYKVETINSKVLNEERTAVVQLPKSYQSNPNKVYPVLFRLDGKGNLPVESALLDSLHQQNAAPEVILVAIENTDRARDLTPTVNHDPRGPVGVGGGGDKFLDFIEKELIPHIEEKYRTHNFRIFSGASIGGLLVLHSFQSRPHLFQAHLAYSPAVWWGDESTSKDVKEFISNSKELDSFLYMNIGSEHAEMRAIYDDLEVFLKNNPRKGFTFVSDAFNTVPHGLTSKAGTFNAYHNLFLPLAMPSSLLTDGVSSIKEYYARVSFQRGEKTIGPEWAMRQLGYSLVDKKDFKTAEDVFKYNISLYPEMPSAYNGLAYAYEQNKQFQKALEQVNISLKLAKEGEDGYEYYINRKNNLESELSKLSK</sequence>
<accession>A0A0A7EJL6</accession>
<dbReference type="HOGENOM" id="CLU_039834_0_1_6"/>
<dbReference type="Pfam" id="PF00756">
    <property type="entry name" value="Esterase"/>
    <property type="match status" value="1"/>
</dbReference>
<keyword evidence="5" id="KW-1185">Reference proteome</keyword>
<dbReference type="eggNOG" id="COG2819">
    <property type="taxonomic scope" value="Bacteria"/>
</dbReference>
<keyword evidence="2" id="KW-0378">Hydrolase</keyword>
<comment type="similarity">
    <text evidence="1">Belongs to the esterase D family.</text>
</comment>
<reference evidence="4 5" key="1">
    <citation type="submission" date="2014-11" db="EMBL/GenBank/DDBJ databases">
        <title>Complete Genome Sequence of Pseudoalteromonas sp. Strain OCN003 Isolated from Kaneohe Bay, Oahu, Hawaii.</title>
        <authorList>
            <person name="Beurmann S."/>
            <person name="Videau P."/>
            <person name="Ushijima B."/>
            <person name="Smith A.M."/>
            <person name="Aeby G.S."/>
            <person name="Callahan S.M."/>
            <person name="Belcaid M."/>
        </authorList>
    </citation>
    <scope>NUCLEOTIDE SEQUENCE [LARGE SCALE GENOMIC DNA]</scope>
    <source>
        <strain evidence="4 5">OCN003</strain>
    </source>
</reference>
<feature type="signal peptide" evidence="3">
    <location>
        <begin position="1"/>
        <end position="22"/>
    </location>
</feature>
<proteinExistence type="inferred from homology"/>
<dbReference type="PANTHER" id="PTHR40841:SF2">
    <property type="entry name" value="SIDEROPHORE-DEGRADING ESTERASE (EUROFUNG)"/>
    <property type="match status" value="1"/>
</dbReference>
<evidence type="ECO:0000313" key="5">
    <source>
        <dbReference type="Proteomes" id="UP000030341"/>
    </source>
</evidence>
<organism evidence="4 5">
    <name type="scientific">Pseudoalteromonas piratica</name>
    <dbReference type="NCBI Taxonomy" id="1348114"/>
    <lineage>
        <taxon>Bacteria</taxon>
        <taxon>Pseudomonadati</taxon>
        <taxon>Pseudomonadota</taxon>
        <taxon>Gammaproteobacteria</taxon>
        <taxon>Alteromonadales</taxon>
        <taxon>Pseudoalteromonadaceae</taxon>
        <taxon>Pseudoalteromonas</taxon>
    </lineage>
</organism>
<evidence type="ECO:0000256" key="2">
    <source>
        <dbReference type="ARBA" id="ARBA00022801"/>
    </source>
</evidence>
<evidence type="ECO:0000256" key="1">
    <source>
        <dbReference type="ARBA" id="ARBA00005622"/>
    </source>
</evidence>
<dbReference type="STRING" id="1348114.OM33_17185"/>
<dbReference type="GO" id="GO:0016788">
    <property type="term" value="F:hydrolase activity, acting on ester bonds"/>
    <property type="evidence" value="ECO:0007669"/>
    <property type="project" value="TreeGrafter"/>
</dbReference>
<dbReference type="SUPFAM" id="SSF53474">
    <property type="entry name" value="alpha/beta-Hydrolases"/>
    <property type="match status" value="1"/>
</dbReference>
<dbReference type="EMBL" id="CP009889">
    <property type="protein sequence ID" value="AIY66839.1"/>
    <property type="molecule type" value="Genomic_DNA"/>
</dbReference>
<dbReference type="SMART" id="SM00028">
    <property type="entry name" value="TPR"/>
    <property type="match status" value="2"/>
</dbReference>